<dbReference type="Proteomes" id="UP000674938">
    <property type="component" value="Unassembled WGS sequence"/>
</dbReference>
<dbReference type="EMBL" id="JAEEGA010000008">
    <property type="protein sequence ID" value="MBP1042009.1"/>
    <property type="molecule type" value="Genomic_DNA"/>
</dbReference>
<dbReference type="InterPro" id="IPR010921">
    <property type="entry name" value="Trp_repressor/repl_initiator"/>
</dbReference>
<dbReference type="GO" id="GO:0003700">
    <property type="term" value="F:DNA-binding transcription factor activity"/>
    <property type="evidence" value="ECO:0007669"/>
    <property type="project" value="InterPro"/>
</dbReference>
<evidence type="ECO:0000313" key="2">
    <source>
        <dbReference type="Proteomes" id="UP000674938"/>
    </source>
</evidence>
<dbReference type="PANTHER" id="PTHR40080:SF1">
    <property type="entry name" value="TRPR-LIKE PROTEIN YERC_YECD"/>
    <property type="match status" value="1"/>
</dbReference>
<proteinExistence type="predicted"/>
<dbReference type="PIRSF" id="PIRSF012508">
    <property type="entry name" value="YerC"/>
    <property type="match status" value="1"/>
</dbReference>
<dbReference type="SUPFAM" id="SSF48295">
    <property type="entry name" value="TrpR-like"/>
    <property type="match status" value="1"/>
</dbReference>
<dbReference type="GO" id="GO:0043565">
    <property type="term" value="F:sequence-specific DNA binding"/>
    <property type="evidence" value="ECO:0007669"/>
    <property type="project" value="InterPro"/>
</dbReference>
<dbReference type="AlphaFoldDB" id="A0A940PBN3"/>
<dbReference type="Pfam" id="PF01371">
    <property type="entry name" value="Trp_repressor"/>
    <property type="match status" value="1"/>
</dbReference>
<organism evidence="1 2">
    <name type="scientific">Vagococcus allomyrinae</name>
    <dbReference type="NCBI Taxonomy" id="2794353"/>
    <lineage>
        <taxon>Bacteria</taxon>
        <taxon>Bacillati</taxon>
        <taxon>Bacillota</taxon>
        <taxon>Bacilli</taxon>
        <taxon>Lactobacillales</taxon>
        <taxon>Enterococcaceae</taxon>
        <taxon>Vagococcus</taxon>
    </lineage>
</organism>
<dbReference type="PANTHER" id="PTHR40080">
    <property type="entry name" value="LMO1763 PROTEIN"/>
    <property type="match status" value="1"/>
</dbReference>
<keyword evidence="2" id="KW-1185">Reference proteome</keyword>
<dbReference type="InterPro" id="IPR038116">
    <property type="entry name" value="TrpR-like_sf"/>
</dbReference>
<dbReference type="RefSeq" id="WP_209528777.1">
    <property type="nucleotide sequence ID" value="NZ_JAEEGA010000008.1"/>
</dbReference>
<dbReference type="InterPro" id="IPR000831">
    <property type="entry name" value="Trp_repress"/>
</dbReference>
<comment type="caution">
    <text evidence="1">The sequence shown here is derived from an EMBL/GenBank/DDBJ whole genome shotgun (WGS) entry which is preliminary data.</text>
</comment>
<evidence type="ECO:0000313" key="1">
    <source>
        <dbReference type="EMBL" id="MBP1042009.1"/>
    </source>
</evidence>
<reference evidence="1" key="1">
    <citation type="submission" date="2020-12" db="EMBL/GenBank/DDBJ databases">
        <title>Vagococcus allomyrinae sp. nov. and Enterococcus lavae sp. nov., isolated from the larvae of Allomyrina dichotoma.</title>
        <authorList>
            <person name="Lee S.D."/>
        </authorList>
    </citation>
    <scope>NUCLEOTIDE SEQUENCE</scope>
    <source>
        <strain evidence="1">BWB3-3</strain>
    </source>
</reference>
<protein>
    <recommendedName>
        <fullName evidence="3">TrpR-related protein YerC/YecD</fullName>
    </recommendedName>
</protein>
<dbReference type="Gene3D" id="1.10.1270.10">
    <property type="entry name" value="TrpR-like"/>
    <property type="match status" value="1"/>
</dbReference>
<sequence>MRIEQIRDEHTDDFFRTILELDNLDECYAYFDDLMTLKEMKTLLQRFRVAESLLAHKTYQEIETETQASTAIISRVKRSLEEGNHTYEMMMTRLADEKEVRNPMLIDEKKS</sequence>
<gene>
    <name evidence="1" type="ORF">I6N95_13390</name>
</gene>
<dbReference type="NCBIfam" id="TIGR02531">
    <property type="entry name" value="yecD_yerC"/>
    <property type="match status" value="1"/>
</dbReference>
<name>A0A940PBN3_9ENTE</name>
<evidence type="ECO:0008006" key="3">
    <source>
        <dbReference type="Google" id="ProtNLM"/>
    </source>
</evidence>
<accession>A0A940PBN3</accession>
<dbReference type="InterPro" id="IPR013368">
    <property type="entry name" value="YecD_YerC"/>
</dbReference>